<protein>
    <submittedName>
        <fullName evidence="1">Uncharacterized protein</fullName>
    </submittedName>
</protein>
<dbReference type="RefSeq" id="WP_149775032.1">
    <property type="nucleotide sequence ID" value="NZ_FQVK01000005.1"/>
</dbReference>
<dbReference type="AlphaFoldDB" id="A0A1M4V2N5"/>
<evidence type="ECO:0000313" key="2">
    <source>
        <dbReference type="Proteomes" id="UP000325134"/>
    </source>
</evidence>
<dbReference type="Pfam" id="PF20039">
    <property type="entry name" value="DUF6441"/>
    <property type="match status" value="1"/>
</dbReference>
<dbReference type="Proteomes" id="UP000325134">
    <property type="component" value="Unassembled WGS sequence"/>
</dbReference>
<accession>A0A1M4V2N5</accession>
<sequence length="209" mass="22482">MKLGLDISPDLIAGMAAEIKAGEQAVSAAVREAGTDLKTAWRGQITQAGLGRRLSNSIRSQTYPRSGESLKAAALVWSKAPVIIGAHDTGPLIRSKDGFWLAIPTPAAGRGLRGGRITPGEWERRRGLRLRFVYRRRGPSLLVADGRLNNRGLGVASRSKTGRGRSTVPIFLLVPQVKLAKRLNLARDADRALAVVPGLIVANWLEAKL</sequence>
<dbReference type="InterPro" id="IPR045622">
    <property type="entry name" value="DUF6441"/>
</dbReference>
<keyword evidence="2" id="KW-1185">Reference proteome</keyword>
<dbReference type="EMBL" id="FQVK01000005">
    <property type="protein sequence ID" value="SHE63205.1"/>
    <property type="molecule type" value="Genomic_DNA"/>
</dbReference>
<organism evidence="1 2">
    <name type="scientific">Ruegeria intermedia</name>
    <dbReference type="NCBI Taxonomy" id="996115"/>
    <lineage>
        <taxon>Bacteria</taxon>
        <taxon>Pseudomonadati</taxon>
        <taxon>Pseudomonadota</taxon>
        <taxon>Alphaproteobacteria</taxon>
        <taxon>Rhodobacterales</taxon>
        <taxon>Roseobacteraceae</taxon>
        <taxon>Ruegeria</taxon>
    </lineage>
</organism>
<name>A0A1M4V2N5_9RHOB</name>
<gene>
    <name evidence="1" type="ORF">SAMN05444279_105104</name>
</gene>
<evidence type="ECO:0000313" key="1">
    <source>
        <dbReference type="EMBL" id="SHE63205.1"/>
    </source>
</evidence>
<dbReference type="OrthoDB" id="7571212at2"/>
<proteinExistence type="predicted"/>
<reference evidence="1 2" key="1">
    <citation type="submission" date="2016-11" db="EMBL/GenBank/DDBJ databases">
        <authorList>
            <person name="Varghese N."/>
            <person name="Submissions S."/>
        </authorList>
    </citation>
    <scope>NUCLEOTIDE SEQUENCE [LARGE SCALE GENOMIC DNA]</scope>
    <source>
        <strain evidence="1 2">DSM 29341</strain>
    </source>
</reference>